<dbReference type="InterPro" id="IPR051791">
    <property type="entry name" value="Pra-immunoreactive"/>
</dbReference>
<reference evidence="9 10" key="1">
    <citation type="submission" date="2016-10" db="EMBL/GenBank/DDBJ databases">
        <authorList>
            <person name="de Groot N.N."/>
        </authorList>
    </citation>
    <scope>NUCLEOTIDE SEQUENCE [LARGE SCALE GENOMIC DNA]</scope>
    <source>
        <strain evidence="9 10">DSM 17813</strain>
    </source>
</reference>
<feature type="domain" description="RDD" evidence="8">
    <location>
        <begin position="323"/>
        <end position="457"/>
    </location>
</feature>
<evidence type="ECO:0000256" key="4">
    <source>
        <dbReference type="ARBA" id="ARBA00022989"/>
    </source>
</evidence>
<evidence type="ECO:0000313" key="9">
    <source>
        <dbReference type="EMBL" id="SDM48302.1"/>
    </source>
</evidence>
<evidence type="ECO:0000256" key="5">
    <source>
        <dbReference type="ARBA" id="ARBA00023136"/>
    </source>
</evidence>
<dbReference type="OrthoDB" id="5432538at2"/>
<evidence type="ECO:0000256" key="7">
    <source>
        <dbReference type="SAM" id="Phobius"/>
    </source>
</evidence>
<comment type="subcellular location">
    <subcellularLocation>
        <location evidence="1">Cell membrane</location>
        <topology evidence="1">Multi-pass membrane protein</topology>
    </subcellularLocation>
</comment>
<evidence type="ECO:0000256" key="2">
    <source>
        <dbReference type="ARBA" id="ARBA00022475"/>
    </source>
</evidence>
<evidence type="ECO:0000256" key="1">
    <source>
        <dbReference type="ARBA" id="ARBA00004651"/>
    </source>
</evidence>
<dbReference type="PANTHER" id="PTHR36115">
    <property type="entry name" value="PROLINE-RICH ANTIGEN HOMOLOG-RELATED"/>
    <property type="match status" value="1"/>
</dbReference>
<dbReference type="PANTHER" id="PTHR36115:SF10">
    <property type="entry name" value="RDD DOMAIN-CONTAINING PROTEIN"/>
    <property type="match status" value="1"/>
</dbReference>
<dbReference type="GO" id="GO:0005886">
    <property type="term" value="C:plasma membrane"/>
    <property type="evidence" value="ECO:0007669"/>
    <property type="project" value="UniProtKB-SubCell"/>
</dbReference>
<evidence type="ECO:0000259" key="8">
    <source>
        <dbReference type="Pfam" id="PF06271"/>
    </source>
</evidence>
<feature type="region of interest" description="Disordered" evidence="6">
    <location>
        <begin position="223"/>
        <end position="307"/>
    </location>
</feature>
<dbReference type="AlphaFoldDB" id="A0A1G9TKZ7"/>
<dbReference type="RefSeq" id="WP_052446364.1">
    <property type="nucleotide sequence ID" value="NZ_FNGU01000006.1"/>
</dbReference>
<feature type="transmembrane region" description="Helical" evidence="7">
    <location>
        <begin position="332"/>
        <end position="354"/>
    </location>
</feature>
<gene>
    <name evidence="9" type="ORF">SAMN05660860_02634</name>
</gene>
<evidence type="ECO:0000313" key="10">
    <source>
        <dbReference type="Proteomes" id="UP000182146"/>
    </source>
</evidence>
<dbReference type="Pfam" id="PF06271">
    <property type="entry name" value="RDD"/>
    <property type="match status" value="1"/>
</dbReference>
<feature type="compositionally biased region" description="Low complexity" evidence="6">
    <location>
        <begin position="276"/>
        <end position="285"/>
    </location>
</feature>
<dbReference type="Proteomes" id="UP000182146">
    <property type="component" value="Unassembled WGS sequence"/>
</dbReference>
<feature type="transmembrane region" description="Helical" evidence="7">
    <location>
        <begin position="374"/>
        <end position="395"/>
    </location>
</feature>
<dbReference type="STRING" id="392333.SAMN05660860_02634"/>
<feature type="transmembrane region" description="Helical" evidence="7">
    <location>
        <begin position="416"/>
        <end position="443"/>
    </location>
</feature>
<dbReference type="EMBL" id="FNGU01000006">
    <property type="protein sequence ID" value="SDM48302.1"/>
    <property type="molecule type" value="Genomic_DNA"/>
</dbReference>
<sequence length="467" mass="49965">MKCPKCGFNSFDYLESCKKCGNDLKEFKGRFNLRSLLFPYREKSVAVASAAAAMSAPKPQDADFDYGFMEEDQPEAVPATLPSAAKTASAADDAFDIDWNQEEPAADLNAESAGGPGSTTAVVGEFDFSTDSELDGLLQDEVPESGMDATVNELAEPAGEPSQEKPLDVADWSDDSLNELRLDEDLSALEVDAADLPALDEAASDEEDLAFPAFDELDFEDLGDVAEPPAAPDEEAEKIAWGDIDFGEDQAEKPRKGKAGKTGEDVADPFEPPEPAAAGQAPETPKATAVEDLRSAPSEQEQEPQPERLDLQMASAPTAPLRPPMAARFGAFWLDLFLVVGAFLLFLISATRLLAPPGAAALLPSLHELASLSLPYYLLFFLVCFSYFTAFHFFMGQTPGKMLFGLRLEGGEGDGLLLSEAFLHSVGGLVSLLALGLGFFLALGDPHGRGWNDRIAGTRLVAVPLED</sequence>
<evidence type="ECO:0000256" key="3">
    <source>
        <dbReference type="ARBA" id="ARBA00022692"/>
    </source>
</evidence>
<keyword evidence="2" id="KW-1003">Cell membrane</keyword>
<organism evidence="9 10">
    <name type="scientific">Geoalkalibacter ferrihydriticus</name>
    <dbReference type="NCBI Taxonomy" id="392333"/>
    <lineage>
        <taxon>Bacteria</taxon>
        <taxon>Pseudomonadati</taxon>
        <taxon>Thermodesulfobacteriota</taxon>
        <taxon>Desulfuromonadia</taxon>
        <taxon>Desulfuromonadales</taxon>
        <taxon>Geoalkalibacteraceae</taxon>
        <taxon>Geoalkalibacter</taxon>
    </lineage>
</organism>
<proteinExistence type="predicted"/>
<protein>
    <submittedName>
        <fullName evidence="9">Uncharacterized membrane protein YckC, RDD family</fullName>
    </submittedName>
</protein>
<evidence type="ECO:0000256" key="6">
    <source>
        <dbReference type="SAM" id="MobiDB-lite"/>
    </source>
</evidence>
<keyword evidence="4 7" id="KW-1133">Transmembrane helix</keyword>
<keyword evidence="3 7" id="KW-0812">Transmembrane</keyword>
<accession>A0A1G9TKZ7</accession>
<dbReference type="InterPro" id="IPR010432">
    <property type="entry name" value="RDD"/>
</dbReference>
<keyword evidence="5 7" id="KW-0472">Membrane</keyword>
<name>A0A1G9TKZ7_9BACT</name>